<name>A0ACC6C4S9_9BURK</name>
<gene>
    <name evidence="1" type="ORF">NYO99_00180</name>
</gene>
<reference evidence="1" key="1">
    <citation type="submission" date="2022-08" db="EMBL/GenBank/DDBJ databases">
        <title>Genome sequencing of Pelomonas sp. UHG3.</title>
        <authorList>
            <person name="So Y."/>
        </authorList>
    </citation>
    <scope>NUCLEOTIDE SEQUENCE</scope>
    <source>
        <strain evidence="1">UHG3</strain>
    </source>
</reference>
<organism evidence="1 2">
    <name type="scientific">Roseateles hydrophilus</name>
    <dbReference type="NCBI Taxonomy" id="2975054"/>
    <lineage>
        <taxon>Bacteria</taxon>
        <taxon>Pseudomonadati</taxon>
        <taxon>Pseudomonadota</taxon>
        <taxon>Betaproteobacteria</taxon>
        <taxon>Burkholderiales</taxon>
        <taxon>Sphaerotilaceae</taxon>
        <taxon>Roseateles</taxon>
    </lineage>
</organism>
<protein>
    <submittedName>
        <fullName evidence="1">Ribonucleotide reductase subunit alpha</fullName>
    </submittedName>
</protein>
<evidence type="ECO:0000313" key="1">
    <source>
        <dbReference type="EMBL" id="MCY4743384.1"/>
    </source>
</evidence>
<evidence type="ECO:0000313" key="2">
    <source>
        <dbReference type="Proteomes" id="UP001076464"/>
    </source>
</evidence>
<accession>A0ACC6C4S9</accession>
<dbReference type="EMBL" id="JAPPUY010000001">
    <property type="protein sequence ID" value="MCY4743384.1"/>
    <property type="molecule type" value="Genomic_DNA"/>
</dbReference>
<proteinExistence type="predicted"/>
<comment type="caution">
    <text evidence="1">The sequence shown here is derived from an EMBL/GenBank/DDBJ whole genome shotgun (WGS) entry which is preliminary data.</text>
</comment>
<sequence length="133" mass="14040">MNIEHFDDLLALARAQAQAEPQRLLMVFTAAECEPDATPAQRAAHEAGSGGVLRPLMCVDKDPAELADFAALAAEARHAGPAWSLMFAAALAGQSSAKEVERMLELLVKRVETGELGGLIPFNTAGEAVQLMA</sequence>
<keyword evidence="2" id="KW-1185">Reference proteome</keyword>
<dbReference type="Proteomes" id="UP001076464">
    <property type="component" value="Unassembled WGS sequence"/>
</dbReference>